<proteinExistence type="predicted"/>
<evidence type="ECO:0000313" key="3">
    <source>
        <dbReference type="EMBL" id="GBL74630.1"/>
    </source>
</evidence>
<dbReference type="GO" id="GO:0003676">
    <property type="term" value="F:nucleic acid binding"/>
    <property type="evidence" value="ECO:0007669"/>
    <property type="project" value="InterPro"/>
</dbReference>
<feature type="region of interest" description="Disordered" evidence="2">
    <location>
        <begin position="45"/>
        <end position="74"/>
    </location>
</feature>
<gene>
    <name evidence="3" type="ORF">AVEN_163776_1</name>
</gene>
<comment type="caution">
    <text evidence="3">The sequence shown here is derived from an EMBL/GenBank/DDBJ whole genome shotgun (WGS) entry which is preliminary data.</text>
</comment>
<reference evidence="3 4" key="1">
    <citation type="journal article" date="2019" name="Sci. Rep.">
        <title>Orb-weaving spider Araneus ventricosus genome elucidates the spidroin gene catalogue.</title>
        <authorList>
            <person name="Kono N."/>
            <person name="Nakamura H."/>
            <person name="Ohtoshi R."/>
            <person name="Moran D.A.P."/>
            <person name="Shinohara A."/>
            <person name="Yoshida Y."/>
            <person name="Fujiwara M."/>
            <person name="Mori M."/>
            <person name="Tomita M."/>
            <person name="Arakawa K."/>
        </authorList>
    </citation>
    <scope>NUCLEOTIDE SEQUENCE [LARGE SCALE GENOMIC DNA]</scope>
</reference>
<keyword evidence="4" id="KW-1185">Reference proteome</keyword>
<organism evidence="3 4">
    <name type="scientific">Araneus ventricosus</name>
    <name type="common">Orbweaver spider</name>
    <name type="synonym">Epeira ventricosa</name>
    <dbReference type="NCBI Taxonomy" id="182803"/>
    <lineage>
        <taxon>Eukaryota</taxon>
        <taxon>Metazoa</taxon>
        <taxon>Ecdysozoa</taxon>
        <taxon>Arthropoda</taxon>
        <taxon>Chelicerata</taxon>
        <taxon>Arachnida</taxon>
        <taxon>Araneae</taxon>
        <taxon>Araneomorphae</taxon>
        <taxon>Entelegynae</taxon>
        <taxon>Araneoidea</taxon>
        <taxon>Araneidae</taxon>
        <taxon>Araneus</taxon>
    </lineage>
</organism>
<accession>A0A4Y2A4M1</accession>
<evidence type="ECO:0000256" key="1">
    <source>
        <dbReference type="ARBA" id="ARBA00004123"/>
    </source>
</evidence>
<protein>
    <recommendedName>
        <fullName evidence="5">Transposase Tc1-like domain-containing protein</fullName>
    </recommendedName>
</protein>
<comment type="subcellular location">
    <subcellularLocation>
        <location evidence="1">Nucleus</location>
    </subcellularLocation>
</comment>
<dbReference type="SUPFAM" id="SSF46689">
    <property type="entry name" value="Homeodomain-like"/>
    <property type="match status" value="1"/>
</dbReference>
<dbReference type="InterPro" id="IPR036397">
    <property type="entry name" value="RNaseH_sf"/>
</dbReference>
<dbReference type="AlphaFoldDB" id="A0A4Y2A4M1"/>
<dbReference type="InterPro" id="IPR009057">
    <property type="entry name" value="Homeodomain-like_sf"/>
</dbReference>
<evidence type="ECO:0000313" key="4">
    <source>
        <dbReference type="Proteomes" id="UP000499080"/>
    </source>
</evidence>
<dbReference type="EMBL" id="BGPR01079460">
    <property type="protein sequence ID" value="GBL74630.1"/>
    <property type="molecule type" value="Genomic_DNA"/>
</dbReference>
<evidence type="ECO:0000256" key="2">
    <source>
        <dbReference type="SAM" id="MobiDB-lite"/>
    </source>
</evidence>
<evidence type="ECO:0008006" key="5">
    <source>
        <dbReference type="Google" id="ProtNLM"/>
    </source>
</evidence>
<dbReference type="Proteomes" id="UP000499080">
    <property type="component" value="Unassembled WGS sequence"/>
</dbReference>
<name>A0A4Y2A4M1_ARAVE</name>
<dbReference type="Gene3D" id="3.30.420.10">
    <property type="entry name" value="Ribonuclease H-like superfamily/Ribonuclease H"/>
    <property type="match status" value="1"/>
</dbReference>
<sequence length="207" mass="23702">MHLRRRRSHYQQITEFERGRVVELREGGFSFRDIAGEFDRNVSTEHDCWQQSSREGTDSRRPGSGQPRGITERENRRVRRMVVAHRTVSVAEIRAAVNTTVIQKTATYRLLQGQLRTRHPVACTPLTANHCRLRREWCQAVTHWGTELRSIVFSDESKFCLGASDGRVMVMRGQGERLQPTCLRPRHTGPTPVLMTAGALSYLSHPP</sequence>
<dbReference type="GO" id="GO:0005634">
    <property type="term" value="C:nucleus"/>
    <property type="evidence" value="ECO:0007669"/>
    <property type="project" value="UniProtKB-SubCell"/>
</dbReference>